<evidence type="ECO:0000313" key="9">
    <source>
        <dbReference type="EMBL" id="RIE01571.1"/>
    </source>
</evidence>
<keyword evidence="4 7" id="KW-0812">Transmembrane</keyword>
<evidence type="ECO:0000256" key="5">
    <source>
        <dbReference type="ARBA" id="ARBA00022989"/>
    </source>
</evidence>
<keyword evidence="2 7" id="KW-0813">Transport</keyword>
<feature type="transmembrane region" description="Helical" evidence="7">
    <location>
        <begin position="238"/>
        <end position="261"/>
    </location>
</feature>
<protein>
    <submittedName>
        <fullName evidence="9">Carbohydrate ABC transporter permease</fullName>
    </submittedName>
</protein>
<evidence type="ECO:0000256" key="6">
    <source>
        <dbReference type="ARBA" id="ARBA00023136"/>
    </source>
</evidence>
<dbReference type="PANTHER" id="PTHR32243:SF18">
    <property type="entry name" value="INNER MEMBRANE ABC TRANSPORTER PERMEASE PROTEIN YCJP"/>
    <property type="match status" value="1"/>
</dbReference>
<feature type="transmembrane region" description="Helical" evidence="7">
    <location>
        <begin position="12"/>
        <end position="32"/>
    </location>
</feature>
<proteinExistence type="inferred from homology"/>
<evidence type="ECO:0000259" key="8">
    <source>
        <dbReference type="PROSITE" id="PS50928"/>
    </source>
</evidence>
<comment type="subcellular location">
    <subcellularLocation>
        <location evidence="1 7">Cell membrane</location>
        <topology evidence="1 7">Multi-pass membrane protein</topology>
    </subcellularLocation>
</comment>
<dbReference type="Pfam" id="PF00528">
    <property type="entry name" value="BPD_transp_1"/>
    <property type="match status" value="1"/>
</dbReference>
<accession>A0A398CQ62</accession>
<keyword evidence="6 7" id="KW-0472">Membrane</keyword>
<comment type="similarity">
    <text evidence="7">Belongs to the binding-protein-dependent transport system permease family.</text>
</comment>
<feature type="transmembrane region" description="Helical" evidence="7">
    <location>
        <begin position="75"/>
        <end position="99"/>
    </location>
</feature>
<reference evidence="9 10" key="1">
    <citation type="submission" date="2018-09" db="EMBL/GenBank/DDBJ databases">
        <title>Cohnella cavernae sp. nov., isolated from a karst cave.</title>
        <authorList>
            <person name="Zhu H."/>
        </authorList>
    </citation>
    <scope>NUCLEOTIDE SEQUENCE [LARGE SCALE GENOMIC DNA]</scope>
    <source>
        <strain evidence="9 10">K2E09-144</strain>
    </source>
</reference>
<dbReference type="Gene3D" id="1.10.3720.10">
    <property type="entry name" value="MetI-like"/>
    <property type="match status" value="1"/>
</dbReference>
<gene>
    <name evidence="9" type="ORF">D3H35_24805</name>
</gene>
<dbReference type="InterPro" id="IPR035906">
    <property type="entry name" value="MetI-like_sf"/>
</dbReference>
<feature type="domain" description="ABC transmembrane type-1" evidence="8">
    <location>
        <begin position="71"/>
        <end position="262"/>
    </location>
</feature>
<dbReference type="OrthoDB" id="9810086at2"/>
<keyword evidence="3" id="KW-1003">Cell membrane</keyword>
<evidence type="ECO:0000256" key="4">
    <source>
        <dbReference type="ARBA" id="ARBA00022692"/>
    </source>
</evidence>
<dbReference type="AlphaFoldDB" id="A0A398CQ62"/>
<dbReference type="SUPFAM" id="SSF161098">
    <property type="entry name" value="MetI-like"/>
    <property type="match status" value="1"/>
</dbReference>
<evidence type="ECO:0000313" key="10">
    <source>
        <dbReference type="Proteomes" id="UP000266340"/>
    </source>
</evidence>
<dbReference type="CDD" id="cd06261">
    <property type="entry name" value="TM_PBP2"/>
    <property type="match status" value="1"/>
</dbReference>
<comment type="caution">
    <text evidence="9">The sequence shown here is derived from an EMBL/GenBank/DDBJ whole genome shotgun (WGS) entry which is preliminary data.</text>
</comment>
<evidence type="ECO:0000256" key="1">
    <source>
        <dbReference type="ARBA" id="ARBA00004651"/>
    </source>
</evidence>
<organism evidence="9 10">
    <name type="scientific">Cohnella faecalis</name>
    <dbReference type="NCBI Taxonomy" id="2315694"/>
    <lineage>
        <taxon>Bacteria</taxon>
        <taxon>Bacillati</taxon>
        <taxon>Bacillota</taxon>
        <taxon>Bacilli</taxon>
        <taxon>Bacillales</taxon>
        <taxon>Paenibacillaceae</taxon>
        <taxon>Cohnella</taxon>
    </lineage>
</organism>
<dbReference type="GO" id="GO:0005886">
    <property type="term" value="C:plasma membrane"/>
    <property type="evidence" value="ECO:0007669"/>
    <property type="project" value="UniProtKB-SubCell"/>
</dbReference>
<dbReference type="InterPro" id="IPR000515">
    <property type="entry name" value="MetI-like"/>
</dbReference>
<evidence type="ECO:0000256" key="3">
    <source>
        <dbReference type="ARBA" id="ARBA00022475"/>
    </source>
</evidence>
<dbReference type="PROSITE" id="PS50928">
    <property type="entry name" value="ABC_TM1"/>
    <property type="match status" value="1"/>
</dbReference>
<keyword evidence="5 7" id="KW-1133">Transmembrane helix</keyword>
<feature type="transmembrane region" description="Helical" evidence="7">
    <location>
        <begin position="187"/>
        <end position="218"/>
    </location>
</feature>
<dbReference type="PANTHER" id="PTHR32243">
    <property type="entry name" value="MALTOSE TRANSPORT SYSTEM PERMEASE-RELATED"/>
    <property type="match status" value="1"/>
</dbReference>
<sequence>MGQRGAPKNMIGVYIVLFALLIFAIFPVYWMLNTSFKSNAEIYRAIPSYWPSNFDFSGYVKLFKGDFVIQLTNSFVISALVSVGSLFVSVLAAFALSRLNFRFRNFFSRSILYAYLIPKSVMYIPLYIFVSLLGLNNSILGLGVIYPTFVIPYATWMLVAHMKSIPVEIEEAAIVDGSSRLGAMFRVVLPLAWPGIITTLIFSFTLCWSEYLYALVIITKEHSKTITLGLASLIVEDVYPWGTLTAGAIIASIPVIILYFVGSRFMVSGATDGSVKG</sequence>
<feature type="transmembrane region" description="Helical" evidence="7">
    <location>
        <begin position="111"/>
        <end position="133"/>
    </location>
</feature>
<feature type="transmembrane region" description="Helical" evidence="7">
    <location>
        <begin position="139"/>
        <end position="159"/>
    </location>
</feature>
<evidence type="ECO:0000256" key="7">
    <source>
        <dbReference type="RuleBase" id="RU363032"/>
    </source>
</evidence>
<keyword evidence="10" id="KW-1185">Reference proteome</keyword>
<dbReference type="InterPro" id="IPR050901">
    <property type="entry name" value="BP-dep_ABC_trans_perm"/>
</dbReference>
<dbReference type="EMBL" id="QXJM01000040">
    <property type="protein sequence ID" value="RIE01571.1"/>
    <property type="molecule type" value="Genomic_DNA"/>
</dbReference>
<dbReference type="Proteomes" id="UP000266340">
    <property type="component" value="Unassembled WGS sequence"/>
</dbReference>
<dbReference type="RefSeq" id="WP_119151824.1">
    <property type="nucleotide sequence ID" value="NZ_JBHSOV010000032.1"/>
</dbReference>
<name>A0A398CQ62_9BACL</name>
<evidence type="ECO:0000256" key="2">
    <source>
        <dbReference type="ARBA" id="ARBA00022448"/>
    </source>
</evidence>
<dbReference type="GO" id="GO:0055085">
    <property type="term" value="P:transmembrane transport"/>
    <property type="evidence" value="ECO:0007669"/>
    <property type="project" value="InterPro"/>
</dbReference>